<evidence type="ECO:0000256" key="9">
    <source>
        <dbReference type="ARBA" id="ARBA00030917"/>
    </source>
</evidence>
<evidence type="ECO:0000256" key="5">
    <source>
        <dbReference type="ARBA" id="ARBA00022692"/>
    </source>
</evidence>
<dbReference type="InterPro" id="IPR009779">
    <property type="entry name" value="SSR3"/>
</dbReference>
<feature type="transmembrane region" description="Helical" evidence="10">
    <location>
        <begin position="131"/>
        <end position="151"/>
    </location>
</feature>
<sequence length="182" mass="20685">MKLTKEDELLLEQYGRTASAKSNKLIYGNALLVSLTPIWLYWRIHEMDLIPNLILFALFTAVSAYLISLAYTNSKGPLMERIAIIRTDAITQEITKKMGNDKKVSKKEKDDMIRQKTKDVADYESTTFSIFYINAIFILIALISSTVLRQLSDQMNYAFSMLIASGLTAFLSSAKQTKSHRQ</sequence>
<evidence type="ECO:0000256" key="10">
    <source>
        <dbReference type="SAM" id="Phobius"/>
    </source>
</evidence>
<organism evidence="11">
    <name type="scientific">Schistocephalus solidus</name>
    <name type="common">Tapeworm</name>
    <dbReference type="NCBI Taxonomy" id="70667"/>
    <lineage>
        <taxon>Eukaryota</taxon>
        <taxon>Metazoa</taxon>
        <taxon>Spiralia</taxon>
        <taxon>Lophotrochozoa</taxon>
        <taxon>Platyhelminthes</taxon>
        <taxon>Cestoda</taxon>
        <taxon>Eucestoda</taxon>
        <taxon>Diphyllobothriidea</taxon>
        <taxon>Diphyllobothriidae</taxon>
        <taxon>Schistocephalus</taxon>
    </lineage>
</organism>
<comment type="similarity">
    <text evidence="3">Belongs to the TRAP-gamma family.</text>
</comment>
<dbReference type="Pfam" id="PF07074">
    <property type="entry name" value="TRAP-gamma"/>
    <property type="match status" value="1"/>
</dbReference>
<feature type="transmembrane region" description="Helical" evidence="10">
    <location>
        <begin position="25"/>
        <end position="44"/>
    </location>
</feature>
<accession>A0A0X3Q3W2</accession>
<evidence type="ECO:0000256" key="6">
    <source>
        <dbReference type="ARBA" id="ARBA00022824"/>
    </source>
</evidence>
<dbReference type="EMBL" id="GEEE01009059">
    <property type="protein sequence ID" value="JAP54166.1"/>
    <property type="molecule type" value="Transcribed_RNA"/>
</dbReference>
<evidence type="ECO:0000256" key="4">
    <source>
        <dbReference type="ARBA" id="ARBA00022231"/>
    </source>
</evidence>
<name>A0A0X3Q3W2_SCHSO</name>
<dbReference type="PANTHER" id="PTHR13399">
    <property type="entry name" value="TRANSLOCON-ASSOCIATED PROTEIN TRAP , GAMMA SUBUNIT"/>
    <property type="match status" value="1"/>
</dbReference>
<gene>
    <name evidence="11" type="primary">SSRG</name>
    <name evidence="11" type="ORF">TR91432</name>
</gene>
<proteinExistence type="inferred from homology"/>
<evidence type="ECO:0000256" key="3">
    <source>
        <dbReference type="ARBA" id="ARBA00007990"/>
    </source>
</evidence>
<evidence type="ECO:0000313" key="11">
    <source>
        <dbReference type="EMBL" id="JAP54166.1"/>
    </source>
</evidence>
<reference evidence="11" key="1">
    <citation type="submission" date="2016-01" db="EMBL/GenBank/DDBJ databases">
        <title>Reference transcriptome for the parasite Schistocephalus solidus: insights into the molecular evolution of parasitism.</title>
        <authorList>
            <person name="Hebert F.O."/>
            <person name="Grambauer S."/>
            <person name="Barber I."/>
            <person name="Landry C.R."/>
            <person name="Aubin-Horth N."/>
        </authorList>
    </citation>
    <scope>NUCLEOTIDE SEQUENCE</scope>
</reference>
<dbReference type="PANTHER" id="PTHR13399:SF2">
    <property type="entry name" value="TRANSLOCON-ASSOCIATED PROTEIN SUBUNIT GAMMA"/>
    <property type="match status" value="1"/>
</dbReference>
<keyword evidence="6" id="KW-0256">Endoplasmic reticulum</keyword>
<dbReference type="AlphaFoldDB" id="A0A0X3Q3W2"/>
<feature type="transmembrane region" description="Helical" evidence="10">
    <location>
        <begin position="157"/>
        <end position="174"/>
    </location>
</feature>
<protein>
    <recommendedName>
        <fullName evidence="4">Translocon-associated protein subunit gamma</fullName>
    </recommendedName>
    <alternativeName>
        <fullName evidence="9">Signal sequence receptor subunit gamma</fullName>
    </alternativeName>
</protein>
<evidence type="ECO:0000256" key="8">
    <source>
        <dbReference type="ARBA" id="ARBA00023136"/>
    </source>
</evidence>
<dbReference type="GO" id="GO:0005789">
    <property type="term" value="C:endoplasmic reticulum membrane"/>
    <property type="evidence" value="ECO:0007669"/>
    <property type="project" value="UniProtKB-SubCell"/>
</dbReference>
<evidence type="ECO:0000256" key="1">
    <source>
        <dbReference type="ARBA" id="ARBA00002838"/>
    </source>
</evidence>
<comment type="subcellular location">
    <subcellularLocation>
        <location evidence="2">Endoplasmic reticulum membrane</location>
        <topology evidence="2">Multi-pass membrane protein</topology>
    </subcellularLocation>
</comment>
<feature type="transmembrane region" description="Helical" evidence="10">
    <location>
        <begin position="50"/>
        <end position="71"/>
    </location>
</feature>
<evidence type="ECO:0000256" key="2">
    <source>
        <dbReference type="ARBA" id="ARBA00004477"/>
    </source>
</evidence>
<comment type="function">
    <text evidence="1">TRAP proteins are part of a complex whose function is to bind calcium to the ER membrane and thereby regulate the retention of ER resident proteins.</text>
</comment>
<evidence type="ECO:0000256" key="7">
    <source>
        <dbReference type="ARBA" id="ARBA00022989"/>
    </source>
</evidence>
<keyword evidence="7 10" id="KW-1133">Transmembrane helix</keyword>
<keyword evidence="5 10" id="KW-0812">Transmembrane</keyword>
<dbReference type="GO" id="GO:0006614">
    <property type="term" value="P:SRP-dependent cotranslational protein targeting to membrane"/>
    <property type="evidence" value="ECO:0007669"/>
    <property type="project" value="InterPro"/>
</dbReference>
<keyword evidence="8 10" id="KW-0472">Membrane</keyword>